<dbReference type="Proteomes" id="UP000247555">
    <property type="component" value="Unassembled WGS sequence"/>
</dbReference>
<keyword evidence="4" id="KW-0249">Electron transport</keyword>
<keyword evidence="8" id="KW-0732">Signal</keyword>
<evidence type="ECO:0000256" key="5">
    <source>
        <dbReference type="ARBA" id="ARBA00023004"/>
    </source>
</evidence>
<accession>A0A318KY65</accession>
<reference evidence="9 10" key="1">
    <citation type="submission" date="2018-05" db="EMBL/GenBank/DDBJ databases">
        <title>Genomic Encyclopedia of Type Strains, Phase IV (KMG-IV): sequencing the most valuable type-strain genomes for metagenomic binning, comparative biology and taxonomic classification.</title>
        <authorList>
            <person name="Goeker M."/>
        </authorList>
    </citation>
    <scope>NUCLEOTIDE SEQUENCE [LARGE SCALE GENOMIC DNA]</scope>
    <source>
        <strain evidence="9 10">DSM 29661</strain>
    </source>
</reference>
<evidence type="ECO:0000256" key="6">
    <source>
        <dbReference type="PIRSR" id="PIRSR000027-1"/>
    </source>
</evidence>
<dbReference type="GO" id="GO:0022900">
    <property type="term" value="P:electron transport chain"/>
    <property type="evidence" value="ECO:0007669"/>
    <property type="project" value="InterPro"/>
</dbReference>
<dbReference type="InterPro" id="IPR010980">
    <property type="entry name" value="Cyt_c/b562"/>
</dbReference>
<dbReference type="AlphaFoldDB" id="A0A318KY65"/>
<dbReference type="InterPro" id="IPR012127">
    <property type="entry name" value="Cyt_c_prime"/>
</dbReference>
<sequence length="150" mass="16310">MNKLLSLILSVAALAAPALSHAADPAATAEARVAAFKKMLRTFEPMGTVVREREPYRKDAFAEQAKTLQMLAREPWPLFVPGTAVGKSRAKPEIWSQPDAFKKEQQGMIVAVDALAASAQAGDIKDIRAKYATLANTCKSCHDSFRAPQR</sequence>
<comment type="caution">
    <text evidence="9">The sequence shown here is derived from an EMBL/GenBank/DDBJ whole genome shotgun (WGS) entry which is preliminary data.</text>
</comment>
<keyword evidence="10" id="KW-1185">Reference proteome</keyword>
<evidence type="ECO:0000256" key="2">
    <source>
        <dbReference type="ARBA" id="ARBA00022617"/>
    </source>
</evidence>
<feature type="signal peptide" evidence="8">
    <location>
        <begin position="1"/>
        <end position="22"/>
    </location>
</feature>
<dbReference type="Gene3D" id="1.20.120.10">
    <property type="entry name" value="Cytochrome c/b562"/>
    <property type="match status" value="1"/>
</dbReference>
<dbReference type="RefSeq" id="WP_110389170.1">
    <property type="nucleotide sequence ID" value="NZ_QJKI01000001.1"/>
</dbReference>
<dbReference type="SUPFAM" id="SSF47175">
    <property type="entry name" value="Cytochromes"/>
    <property type="match status" value="1"/>
</dbReference>
<gene>
    <name evidence="9" type="ORF">DFR34_10167</name>
</gene>
<keyword evidence="3 6" id="KW-0479">Metal-binding</keyword>
<dbReference type="GO" id="GO:0005506">
    <property type="term" value="F:iron ion binding"/>
    <property type="evidence" value="ECO:0007669"/>
    <property type="project" value="InterPro"/>
</dbReference>
<dbReference type="EMBL" id="QJKI01000001">
    <property type="protein sequence ID" value="PXX81838.1"/>
    <property type="molecule type" value="Genomic_DNA"/>
</dbReference>
<evidence type="ECO:0000256" key="1">
    <source>
        <dbReference type="ARBA" id="ARBA00022448"/>
    </source>
</evidence>
<dbReference type="GO" id="GO:0020037">
    <property type="term" value="F:heme binding"/>
    <property type="evidence" value="ECO:0007669"/>
    <property type="project" value="InterPro"/>
</dbReference>
<evidence type="ECO:0000313" key="10">
    <source>
        <dbReference type="Proteomes" id="UP000247555"/>
    </source>
</evidence>
<dbReference type="PROSITE" id="PS51009">
    <property type="entry name" value="CYTCII"/>
    <property type="match status" value="1"/>
</dbReference>
<dbReference type="GO" id="GO:0009055">
    <property type="term" value="F:electron transfer activity"/>
    <property type="evidence" value="ECO:0007669"/>
    <property type="project" value="InterPro"/>
</dbReference>
<evidence type="ECO:0000313" key="9">
    <source>
        <dbReference type="EMBL" id="PXX81838.1"/>
    </source>
</evidence>
<dbReference type="PIRSF" id="PIRSF000027">
    <property type="entry name" value="Cytc_c_prime"/>
    <property type="match status" value="1"/>
</dbReference>
<feature type="binding site" description="covalent" evidence="7">
    <location>
        <position position="138"/>
    </location>
    <ligand>
        <name>heme c</name>
        <dbReference type="ChEBI" id="CHEBI:61717"/>
    </ligand>
</feature>
<organism evidence="9 10">
    <name type="scientific">Rivihabitans pingtungensis</name>
    <dbReference type="NCBI Taxonomy" id="1054498"/>
    <lineage>
        <taxon>Bacteria</taxon>
        <taxon>Pseudomonadati</taxon>
        <taxon>Pseudomonadota</taxon>
        <taxon>Betaproteobacteria</taxon>
        <taxon>Neisseriales</taxon>
        <taxon>Aquaspirillaceae</taxon>
        <taxon>Rivihabitans</taxon>
    </lineage>
</organism>
<evidence type="ECO:0000256" key="4">
    <source>
        <dbReference type="ARBA" id="ARBA00022982"/>
    </source>
</evidence>
<proteinExistence type="predicted"/>
<dbReference type="GO" id="GO:0042597">
    <property type="term" value="C:periplasmic space"/>
    <property type="evidence" value="ECO:0007669"/>
    <property type="project" value="InterPro"/>
</dbReference>
<feature type="binding site" description="covalent" evidence="7">
    <location>
        <position position="141"/>
    </location>
    <ligand>
        <name>heme c</name>
        <dbReference type="ChEBI" id="CHEBI:61717"/>
    </ligand>
</feature>
<feature type="binding site" description="axial binding residue" evidence="6">
    <location>
        <position position="142"/>
    </location>
    <ligand>
        <name>heme c</name>
        <dbReference type="ChEBI" id="CHEBI:61717"/>
    </ligand>
    <ligandPart>
        <name>Fe</name>
        <dbReference type="ChEBI" id="CHEBI:18248"/>
    </ligandPart>
</feature>
<evidence type="ECO:0000256" key="3">
    <source>
        <dbReference type="ARBA" id="ARBA00022723"/>
    </source>
</evidence>
<dbReference type="OrthoDB" id="5520910at2"/>
<keyword evidence="5 6" id="KW-0408">Iron</keyword>
<feature type="chain" id="PRO_5016390593" evidence="8">
    <location>
        <begin position="23"/>
        <end position="150"/>
    </location>
</feature>
<evidence type="ECO:0000256" key="7">
    <source>
        <dbReference type="PIRSR" id="PIRSR000027-2"/>
    </source>
</evidence>
<keyword evidence="1" id="KW-0813">Transport</keyword>
<comment type="PTM">
    <text evidence="7">Binds 1 heme group per subunit.</text>
</comment>
<name>A0A318KY65_9NEIS</name>
<protein>
    <submittedName>
        <fullName evidence="9">Cytochrome c556</fullName>
    </submittedName>
</protein>
<keyword evidence="2 7" id="KW-0349">Heme</keyword>
<evidence type="ECO:0000256" key="8">
    <source>
        <dbReference type="SAM" id="SignalP"/>
    </source>
</evidence>
<dbReference type="Pfam" id="PF01322">
    <property type="entry name" value="Cytochrom_C_2"/>
    <property type="match status" value="1"/>
</dbReference>
<dbReference type="InterPro" id="IPR002321">
    <property type="entry name" value="Cyt_c_II"/>
</dbReference>